<feature type="compositionally biased region" description="Low complexity" evidence="1">
    <location>
        <begin position="125"/>
        <end position="134"/>
    </location>
</feature>
<protein>
    <submittedName>
        <fullName evidence="2">Uncharacterized protein</fullName>
    </submittedName>
</protein>
<evidence type="ECO:0000256" key="1">
    <source>
        <dbReference type="SAM" id="MobiDB-lite"/>
    </source>
</evidence>
<gene>
    <name evidence="2" type="ORF">APAL1065_LOCUS23828</name>
</gene>
<proteinExistence type="predicted"/>
<accession>A0A7S2YPV4</accession>
<reference evidence="2" key="1">
    <citation type="submission" date="2021-01" db="EMBL/GenBank/DDBJ databases">
        <authorList>
            <person name="Corre E."/>
            <person name="Pelletier E."/>
            <person name="Niang G."/>
            <person name="Scheremetjew M."/>
            <person name="Finn R."/>
            <person name="Kale V."/>
            <person name="Holt S."/>
            <person name="Cochrane G."/>
            <person name="Meng A."/>
            <person name="Brown T."/>
            <person name="Cohen L."/>
        </authorList>
    </citation>
    <scope>NUCLEOTIDE SEQUENCE</scope>
    <source>
        <strain evidence="2">CCMP125</strain>
    </source>
</reference>
<organism evidence="2">
    <name type="scientific">Entomoneis paludosa</name>
    <dbReference type="NCBI Taxonomy" id="265537"/>
    <lineage>
        <taxon>Eukaryota</taxon>
        <taxon>Sar</taxon>
        <taxon>Stramenopiles</taxon>
        <taxon>Ochrophyta</taxon>
        <taxon>Bacillariophyta</taxon>
        <taxon>Bacillariophyceae</taxon>
        <taxon>Bacillariophycidae</taxon>
        <taxon>Entomoneidaceae</taxon>
        <taxon>Entomoneis</taxon>
    </lineage>
</organism>
<sequence length="166" mass="18761">MKVLPSVSNRLYVWKDAIVEWMTTFTTQQQSPAVMTYADSPSQHQPPPLDLRRVRELQQERATQRALKAEQERKVKAALEKKRRNEIALEKWKRGGHILGQGGEEEETTTNTTATSTKKKKKKATTSSSTSSSSRLRDAGDGYNPMQPWSSASSGYRPARRQVNRG</sequence>
<name>A0A7S2YPV4_9STRA</name>
<dbReference type="AlphaFoldDB" id="A0A7S2YPV4"/>
<dbReference type="EMBL" id="HBHT01035436">
    <property type="protein sequence ID" value="CAD9988421.1"/>
    <property type="molecule type" value="Transcribed_RNA"/>
</dbReference>
<feature type="region of interest" description="Disordered" evidence="1">
    <location>
        <begin position="90"/>
        <end position="166"/>
    </location>
</feature>
<evidence type="ECO:0000313" key="2">
    <source>
        <dbReference type="EMBL" id="CAD9988421.1"/>
    </source>
</evidence>